<sequence length="326" mass="34739">MRFAADDDLSPFPEALLAMPLPAGRPAWDLWCTPGRGDGGFQVAFRIHHAVHDGMGAAHDVVTLLSDNGPPPLRPVERQRPTVSGCAAVVTDLAGALCRRREGRSAPPSPSGDVVRWAWAEVPEQVVEEIARSARCTVNDVCLAAFARALRRWACRTGARADTRHRDFDAVVPMSTRDGRSGTALGNHLVAYRLALPVSAGSFEEAVDRVASQSRAARSHRRRDAARRLLELAPTAVGAWASRVMVGPGAAAMTASSLTFPAVGSCLGARLVGASMFYNLAGGLKSYLSFTRAQGVVRCALAYRASWGAGSLPALWRHIIVRPSTG</sequence>
<dbReference type="GO" id="GO:0019432">
    <property type="term" value="P:triglyceride biosynthetic process"/>
    <property type="evidence" value="ECO:0007669"/>
    <property type="project" value="UniProtKB-UniPathway"/>
</dbReference>
<comment type="caution">
    <text evidence="2">The sequence shown here is derived from an EMBL/GenBank/DDBJ whole genome shotgun (WGS) entry which is preliminary data.</text>
</comment>
<dbReference type="InterPro" id="IPR004255">
    <property type="entry name" value="O-acyltransferase_WSD1_N"/>
</dbReference>
<name>A0A124GZU6_9ACTN</name>
<feature type="domain" description="O-acyltransferase WSD1-like N-terminal" evidence="1">
    <location>
        <begin position="7"/>
        <end position="81"/>
    </location>
</feature>
<dbReference type="UniPathway" id="UPA00282"/>
<dbReference type="Pfam" id="PF03007">
    <property type="entry name" value="WS_DGAT_cat"/>
    <property type="match status" value="1"/>
</dbReference>
<protein>
    <recommendedName>
        <fullName evidence="1">O-acyltransferase WSD1-like N-terminal domain-containing protein</fullName>
    </recommendedName>
</protein>
<evidence type="ECO:0000313" key="3">
    <source>
        <dbReference type="Proteomes" id="UP000054024"/>
    </source>
</evidence>
<dbReference type="GO" id="GO:0004144">
    <property type="term" value="F:diacylglycerol O-acyltransferase activity"/>
    <property type="evidence" value="ECO:0007669"/>
    <property type="project" value="InterPro"/>
</dbReference>
<gene>
    <name evidence="2" type="ORF">AQI70_21840</name>
</gene>
<dbReference type="STRING" id="146536.AQI70_21840"/>
<dbReference type="SUPFAM" id="SSF52777">
    <property type="entry name" value="CoA-dependent acyltransferases"/>
    <property type="match status" value="1"/>
</dbReference>
<accession>A0A124GZU6</accession>
<dbReference type="EMBL" id="LMWJ01000015">
    <property type="protein sequence ID" value="KUM73412.1"/>
    <property type="molecule type" value="Genomic_DNA"/>
</dbReference>
<evidence type="ECO:0000313" key="2">
    <source>
        <dbReference type="EMBL" id="KUM73412.1"/>
    </source>
</evidence>
<organism evidence="2 3">
    <name type="scientific">Streptomyces curacoi</name>
    <dbReference type="NCBI Taxonomy" id="146536"/>
    <lineage>
        <taxon>Bacteria</taxon>
        <taxon>Bacillati</taxon>
        <taxon>Actinomycetota</taxon>
        <taxon>Actinomycetes</taxon>
        <taxon>Kitasatosporales</taxon>
        <taxon>Streptomycetaceae</taxon>
        <taxon>Streptomyces</taxon>
    </lineage>
</organism>
<dbReference type="Gene3D" id="3.30.559.30">
    <property type="entry name" value="Nonribosomal peptide synthetase, condensation domain"/>
    <property type="match status" value="1"/>
</dbReference>
<dbReference type="Proteomes" id="UP000054024">
    <property type="component" value="Unassembled WGS sequence"/>
</dbReference>
<reference evidence="2 3" key="1">
    <citation type="submission" date="2015-10" db="EMBL/GenBank/DDBJ databases">
        <title>Draft genome sequence of Streptomyces curacoi DSM 40107, type strain for the species Streptomyces curacoi.</title>
        <authorList>
            <person name="Ruckert C."/>
            <person name="Winkler A."/>
            <person name="Kalinowski J."/>
            <person name="Kampfer P."/>
            <person name="Glaeser S."/>
        </authorList>
    </citation>
    <scope>NUCLEOTIDE SEQUENCE [LARGE SCALE GENOMIC DNA]</scope>
    <source>
        <strain evidence="2 3">DSM 40107</strain>
    </source>
</reference>
<evidence type="ECO:0000259" key="1">
    <source>
        <dbReference type="Pfam" id="PF03007"/>
    </source>
</evidence>
<dbReference type="AlphaFoldDB" id="A0A124GZU6"/>
<proteinExistence type="predicted"/>
<keyword evidence="3" id="KW-1185">Reference proteome</keyword>